<sequence>MFSHFPFCTKGYTPEFCHAVLFILTVEGGLRDDGGYVNDPVDLGGDTKYGISKRAFPSVDIKNLTIDRAVRIYYTHYWKAAYCNEWAGPIAVAQFDAAVQHGAVTAIRLLQEIVGVKADGLVGPKTRAAVHAQDTEYLTARYMLRRARYYARILRNNQPQARFIEGWHNRLVHSLNAAWECQQ</sequence>
<name>A0AAU6VJC1_UNCXX</name>
<protein>
    <submittedName>
        <fullName evidence="3">N-acetylmuramidase</fullName>
    </submittedName>
</protein>
<accession>A0AAU6VJC1</accession>
<dbReference type="AlphaFoldDB" id="A0AAU6VJC1"/>
<dbReference type="InterPro" id="IPR018537">
    <property type="entry name" value="Peptidoglycan-bd_3"/>
</dbReference>
<dbReference type="InterPro" id="IPR008565">
    <property type="entry name" value="TtsA-like_GH18_dom"/>
</dbReference>
<dbReference type="Pfam" id="PF05838">
    <property type="entry name" value="Glyco_hydro_108"/>
    <property type="match status" value="1"/>
</dbReference>
<evidence type="ECO:0000313" key="3">
    <source>
        <dbReference type="EMBL" id="XAG86511.1"/>
    </source>
</evidence>
<gene>
    <name evidence="3" type="ORF">MRM63_15490</name>
</gene>
<dbReference type="Gene3D" id="1.20.141.10">
    <property type="entry name" value="Chitosanase, subunit A, domain 1"/>
    <property type="match status" value="1"/>
</dbReference>
<feature type="domain" description="Peptidoglycan binding" evidence="2">
    <location>
        <begin position="106"/>
        <end position="172"/>
    </location>
</feature>
<proteinExistence type="predicted"/>
<dbReference type="CDD" id="cd13926">
    <property type="entry name" value="N-acetylmuramidase_GH108"/>
    <property type="match status" value="1"/>
</dbReference>
<dbReference type="EMBL" id="CP095351">
    <property type="protein sequence ID" value="XAG86511.1"/>
    <property type="molecule type" value="Genomic_DNA"/>
</dbReference>
<evidence type="ECO:0000259" key="2">
    <source>
        <dbReference type="Pfam" id="PF09374"/>
    </source>
</evidence>
<feature type="domain" description="TtsA-like Glycoside hydrolase family 108" evidence="1">
    <location>
        <begin position="31"/>
        <end position="102"/>
    </location>
</feature>
<organism evidence="3">
    <name type="scientific">bacterium 19MO03SA05</name>
    <dbReference type="NCBI Taxonomy" id="2920620"/>
    <lineage>
        <taxon>Bacteria</taxon>
    </lineage>
</organism>
<dbReference type="SUPFAM" id="SSF53955">
    <property type="entry name" value="Lysozyme-like"/>
    <property type="match status" value="1"/>
</dbReference>
<reference evidence="3" key="1">
    <citation type="submission" date="2022-03" db="EMBL/GenBank/DDBJ databases">
        <title>Sea Food Isolates.</title>
        <authorList>
            <person name="Li c."/>
        </authorList>
    </citation>
    <scope>NUCLEOTIDE SEQUENCE</scope>
    <source>
        <strain evidence="3">19MO03SA05</strain>
    </source>
</reference>
<dbReference type="InterPro" id="IPR023346">
    <property type="entry name" value="Lysozyme-like_dom_sf"/>
</dbReference>
<dbReference type="Pfam" id="PF09374">
    <property type="entry name" value="PG_binding_3"/>
    <property type="match status" value="1"/>
</dbReference>
<evidence type="ECO:0000259" key="1">
    <source>
        <dbReference type="Pfam" id="PF05838"/>
    </source>
</evidence>